<protein>
    <submittedName>
        <fullName evidence="1">11316_t:CDS:1</fullName>
    </submittedName>
</protein>
<dbReference type="Proteomes" id="UP000789570">
    <property type="component" value="Unassembled WGS sequence"/>
</dbReference>
<comment type="caution">
    <text evidence="1">The sequence shown here is derived from an EMBL/GenBank/DDBJ whole genome shotgun (WGS) entry which is preliminary data.</text>
</comment>
<organism evidence="1 2">
    <name type="scientific">Funneliformis caledonium</name>
    <dbReference type="NCBI Taxonomy" id="1117310"/>
    <lineage>
        <taxon>Eukaryota</taxon>
        <taxon>Fungi</taxon>
        <taxon>Fungi incertae sedis</taxon>
        <taxon>Mucoromycota</taxon>
        <taxon>Glomeromycotina</taxon>
        <taxon>Glomeromycetes</taxon>
        <taxon>Glomerales</taxon>
        <taxon>Glomeraceae</taxon>
        <taxon>Funneliformis</taxon>
    </lineage>
</organism>
<reference evidence="1" key="1">
    <citation type="submission" date="2021-06" db="EMBL/GenBank/DDBJ databases">
        <authorList>
            <person name="Kallberg Y."/>
            <person name="Tangrot J."/>
            <person name="Rosling A."/>
        </authorList>
    </citation>
    <scope>NUCLEOTIDE SEQUENCE</scope>
    <source>
        <strain evidence="1">UK204</strain>
    </source>
</reference>
<proteinExistence type="predicted"/>
<name>A0A9N9F5V8_9GLOM</name>
<evidence type="ECO:0000313" key="1">
    <source>
        <dbReference type="EMBL" id="CAG8512552.1"/>
    </source>
</evidence>
<sequence length="97" mass="10561">QMQPPPKEYMELPLCFYMAIKGVPRGTMGCLEKSANATTSLVCAVTSFENVPETETLSFVPATGGSGEIDTWSKAGALDAPVVPLPLKLNDYKYWFL</sequence>
<accession>A0A9N9F5V8</accession>
<keyword evidence="2" id="KW-1185">Reference proteome</keyword>
<feature type="non-terminal residue" evidence="1">
    <location>
        <position position="97"/>
    </location>
</feature>
<dbReference type="EMBL" id="CAJVPQ010000815">
    <property type="protein sequence ID" value="CAG8512552.1"/>
    <property type="molecule type" value="Genomic_DNA"/>
</dbReference>
<evidence type="ECO:0000313" key="2">
    <source>
        <dbReference type="Proteomes" id="UP000789570"/>
    </source>
</evidence>
<gene>
    <name evidence="1" type="ORF">FCALED_LOCUS4274</name>
</gene>
<dbReference type="AlphaFoldDB" id="A0A9N9F5V8"/>